<sequence>MREIFNDEQKKLRGRFMEMGIDASEQIYLATKSFLDKDVKLAQEVVDRDSLVNEEELVLEKQALKIIALHQPLAAEFRSVITVLKASSDVERIADHAVHIARETLILDDLRHELKTLDEVDEILANVTAAVRKMLEDVLDAYVKGDEQKAYEVANADLDIDRAYATAQKIVISEMKDNPKGIEYGSHYLTTVRLLERIGDHIVNLAEWIVYSATGHLVELNPGKADRRQIDKAAKENTKKTKQQAPKTEDK</sequence>
<dbReference type="InterPro" id="IPR028366">
    <property type="entry name" value="PhoU"/>
</dbReference>
<dbReference type="PANTHER" id="PTHR42930">
    <property type="entry name" value="PHOSPHATE-SPECIFIC TRANSPORT SYSTEM ACCESSORY PROTEIN PHOU"/>
    <property type="match status" value="1"/>
</dbReference>
<dbReference type="InterPro" id="IPR038078">
    <property type="entry name" value="PhoU-like_sf"/>
</dbReference>
<reference evidence="4 5" key="1">
    <citation type="submission" date="2016-10" db="EMBL/GenBank/DDBJ databases">
        <authorList>
            <person name="Varghese N."/>
            <person name="Submissions S."/>
        </authorList>
    </citation>
    <scope>NUCLEOTIDE SEQUENCE [LARGE SCALE GENOMIC DNA]</scope>
    <source>
        <strain evidence="4 5">WC1T17</strain>
    </source>
</reference>
<comment type="similarity">
    <text evidence="1">Belongs to the PhoU family.</text>
</comment>
<comment type="caution">
    <text evidence="4">The sequence shown here is derived from an EMBL/GenBank/DDBJ whole genome shotgun (WGS) entry which is preliminary data.</text>
</comment>
<evidence type="ECO:0000313" key="4">
    <source>
        <dbReference type="EMBL" id="SEM55569.1"/>
    </source>
</evidence>
<accession>A0ABY1AAQ6</accession>
<name>A0ABY1AAQ6_9LACO</name>
<comment type="subcellular location">
    <subcellularLocation>
        <location evidence="1">Cytoplasm</location>
    </subcellularLocation>
</comment>
<dbReference type="PANTHER" id="PTHR42930:SF3">
    <property type="entry name" value="PHOSPHATE-SPECIFIC TRANSPORT SYSTEM ACCESSORY PROTEIN PHOU"/>
    <property type="match status" value="1"/>
</dbReference>
<comment type="subunit">
    <text evidence="1">Homodimer.</text>
</comment>
<dbReference type="Proteomes" id="UP000182089">
    <property type="component" value="Unassembled WGS sequence"/>
</dbReference>
<gene>
    <name evidence="4" type="ORF">SAMN05216431_10494</name>
</gene>
<keyword evidence="1" id="KW-0963">Cytoplasm</keyword>
<protein>
    <recommendedName>
        <fullName evidence="1">Phosphate-specific transport system accessory protein PhoU</fullName>
    </recommendedName>
</protein>
<feature type="compositionally biased region" description="Basic and acidic residues" evidence="2">
    <location>
        <begin position="228"/>
        <end position="239"/>
    </location>
</feature>
<dbReference type="InterPro" id="IPR026022">
    <property type="entry name" value="PhoU_dom"/>
</dbReference>
<evidence type="ECO:0000256" key="1">
    <source>
        <dbReference type="PIRNR" id="PIRNR003107"/>
    </source>
</evidence>
<keyword evidence="1" id="KW-0813">Transport</keyword>
<feature type="domain" description="PhoU" evidence="3">
    <location>
        <begin position="17"/>
        <end position="103"/>
    </location>
</feature>
<feature type="domain" description="PhoU" evidence="3">
    <location>
        <begin position="129"/>
        <end position="209"/>
    </location>
</feature>
<evidence type="ECO:0000256" key="2">
    <source>
        <dbReference type="SAM" id="MobiDB-lite"/>
    </source>
</evidence>
<organism evidence="4 5">
    <name type="scientific">Ligilactobacillus ruminis</name>
    <dbReference type="NCBI Taxonomy" id="1623"/>
    <lineage>
        <taxon>Bacteria</taxon>
        <taxon>Bacillati</taxon>
        <taxon>Bacillota</taxon>
        <taxon>Bacilli</taxon>
        <taxon>Lactobacillales</taxon>
        <taxon>Lactobacillaceae</taxon>
        <taxon>Ligilactobacillus</taxon>
    </lineage>
</organism>
<comment type="function">
    <text evidence="1">Plays a role in the regulation of phosphate uptake.</text>
</comment>
<keyword evidence="1" id="KW-0592">Phosphate transport</keyword>
<evidence type="ECO:0000313" key="5">
    <source>
        <dbReference type="Proteomes" id="UP000182089"/>
    </source>
</evidence>
<dbReference type="NCBIfam" id="TIGR02135">
    <property type="entry name" value="phoU_full"/>
    <property type="match status" value="1"/>
</dbReference>
<evidence type="ECO:0000259" key="3">
    <source>
        <dbReference type="Pfam" id="PF01895"/>
    </source>
</evidence>
<dbReference type="Gene3D" id="1.20.58.220">
    <property type="entry name" value="Phosphate transport system protein phou homolog 2, domain 2"/>
    <property type="match status" value="2"/>
</dbReference>
<proteinExistence type="inferred from homology"/>
<dbReference type="EMBL" id="FOCC01000004">
    <property type="protein sequence ID" value="SEM55569.1"/>
    <property type="molecule type" value="Genomic_DNA"/>
</dbReference>
<dbReference type="SUPFAM" id="SSF109755">
    <property type="entry name" value="PhoU-like"/>
    <property type="match status" value="1"/>
</dbReference>
<dbReference type="Pfam" id="PF01895">
    <property type="entry name" value="PhoU"/>
    <property type="match status" value="2"/>
</dbReference>
<dbReference type="PIRSF" id="PIRSF003107">
    <property type="entry name" value="PhoU"/>
    <property type="match status" value="1"/>
</dbReference>
<feature type="region of interest" description="Disordered" evidence="2">
    <location>
        <begin position="228"/>
        <end position="251"/>
    </location>
</feature>